<accession>A0A7K9N844</accession>
<dbReference type="AlphaFoldDB" id="A0A7K9N844"/>
<comment type="caution">
    <text evidence="2">The sequence shown here is derived from an EMBL/GenBank/DDBJ whole genome shotgun (WGS) entry which is preliminary data.</text>
</comment>
<dbReference type="InterPro" id="IPR018154">
    <property type="entry name" value="TLV/ENV_coat_polyprotein"/>
</dbReference>
<feature type="compositionally biased region" description="Polar residues" evidence="1">
    <location>
        <begin position="57"/>
        <end position="72"/>
    </location>
</feature>
<proteinExistence type="predicted"/>
<gene>
    <name evidence="2" type="primary">Fv4_0</name>
    <name evidence="2" type="ORF">EDOCOE_R15326</name>
</gene>
<organism evidence="2 3">
    <name type="scientific">Edolisoma coerulescens</name>
    <dbReference type="NCBI Taxonomy" id="2585810"/>
    <lineage>
        <taxon>Eukaryota</taxon>
        <taxon>Metazoa</taxon>
        <taxon>Chordata</taxon>
        <taxon>Craniata</taxon>
        <taxon>Vertebrata</taxon>
        <taxon>Euteleostomi</taxon>
        <taxon>Archelosauria</taxon>
        <taxon>Archosauria</taxon>
        <taxon>Dinosauria</taxon>
        <taxon>Saurischia</taxon>
        <taxon>Theropoda</taxon>
        <taxon>Coelurosauria</taxon>
        <taxon>Aves</taxon>
        <taxon>Neognathae</taxon>
        <taxon>Neoaves</taxon>
        <taxon>Telluraves</taxon>
        <taxon>Australaves</taxon>
        <taxon>Passeriformes</taxon>
        <taxon>Corvoidea</taxon>
        <taxon>Campephagidae</taxon>
        <taxon>Edolisoma</taxon>
    </lineage>
</organism>
<evidence type="ECO:0000256" key="1">
    <source>
        <dbReference type="SAM" id="MobiDB-lite"/>
    </source>
</evidence>
<name>A0A7K9N844_9CORV</name>
<dbReference type="Proteomes" id="UP000526889">
    <property type="component" value="Unassembled WGS sequence"/>
</dbReference>
<feature type="region of interest" description="Disordered" evidence="1">
    <location>
        <begin position="46"/>
        <end position="72"/>
    </location>
</feature>
<protein>
    <submittedName>
        <fullName evidence="2">ENV2 protein</fullName>
    </submittedName>
</protein>
<dbReference type="Pfam" id="PF00429">
    <property type="entry name" value="TLV_coat"/>
    <property type="match status" value="1"/>
</dbReference>
<feature type="non-terminal residue" evidence="2">
    <location>
        <position position="72"/>
    </location>
</feature>
<evidence type="ECO:0000313" key="3">
    <source>
        <dbReference type="Proteomes" id="UP000526889"/>
    </source>
</evidence>
<dbReference type="EMBL" id="VWZW01002407">
    <property type="protein sequence ID" value="NXH83090.1"/>
    <property type="molecule type" value="Genomic_DNA"/>
</dbReference>
<evidence type="ECO:0000313" key="2">
    <source>
        <dbReference type="EMBL" id="NXH83090.1"/>
    </source>
</evidence>
<keyword evidence="3" id="KW-1185">Reference proteome</keyword>
<sequence>IQASYQMLNATNPNLTELCWLCYTIQPPFYEAIGVTAKPKRINGSNPSQCLWKRESSQSQGITLSQVTGKGG</sequence>
<feature type="non-terminal residue" evidence="2">
    <location>
        <position position="1"/>
    </location>
</feature>
<reference evidence="2 3" key="1">
    <citation type="submission" date="2019-09" db="EMBL/GenBank/DDBJ databases">
        <title>Bird 10,000 Genomes (B10K) Project - Family phase.</title>
        <authorList>
            <person name="Zhang G."/>
        </authorList>
    </citation>
    <scope>NUCLEOTIDE SEQUENCE [LARGE SCALE GENOMIC DNA]</scope>
    <source>
        <strain evidence="2">B10K-DU-001-25</strain>
        <tissue evidence="2">Muscle</tissue>
    </source>
</reference>